<protein>
    <recommendedName>
        <fullName evidence="5">CBM6 domain-containing protein</fullName>
    </recommendedName>
</protein>
<feature type="domain" description="CBM6" evidence="5">
    <location>
        <begin position="430"/>
        <end position="558"/>
    </location>
</feature>
<dbReference type="CDD" id="cd04080">
    <property type="entry name" value="CBM6_cellulase-like"/>
    <property type="match status" value="1"/>
</dbReference>
<keyword evidence="7" id="KW-1185">Reference proteome</keyword>
<dbReference type="InterPro" id="IPR050386">
    <property type="entry name" value="Glycosyl_hydrolase_5"/>
</dbReference>
<evidence type="ECO:0000259" key="5">
    <source>
        <dbReference type="PROSITE" id="PS51175"/>
    </source>
</evidence>
<dbReference type="InterPro" id="IPR008979">
    <property type="entry name" value="Galactose-bd-like_sf"/>
</dbReference>
<keyword evidence="1 4" id="KW-0732">Signal</keyword>
<dbReference type="GO" id="GO:0005576">
    <property type="term" value="C:extracellular region"/>
    <property type="evidence" value="ECO:0007669"/>
    <property type="project" value="TreeGrafter"/>
</dbReference>
<dbReference type="Gene3D" id="3.20.20.80">
    <property type="entry name" value="Glycosidases"/>
    <property type="match status" value="1"/>
</dbReference>
<dbReference type="PANTHER" id="PTHR31297:SF13">
    <property type="entry name" value="PUTATIVE-RELATED"/>
    <property type="match status" value="1"/>
</dbReference>
<comment type="caution">
    <text evidence="6">The sequence shown here is derived from an EMBL/GenBank/DDBJ whole genome shotgun (WGS) entry which is preliminary data.</text>
</comment>
<dbReference type="SMART" id="SM00606">
    <property type="entry name" value="CBD_IV"/>
    <property type="match status" value="1"/>
</dbReference>
<gene>
    <name evidence="6" type="ORF">BSZ37_12210</name>
</gene>
<dbReference type="SUPFAM" id="SSF51445">
    <property type="entry name" value="(Trans)glycosidases"/>
    <property type="match status" value="1"/>
</dbReference>
<keyword evidence="2" id="KW-0378">Hydrolase</keyword>
<dbReference type="Proteomes" id="UP000216339">
    <property type="component" value="Unassembled WGS sequence"/>
</dbReference>
<dbReference type="InterPro" id="IPR006584">
    <property type="entry name" value="Cellulose-bd_IV"/>
</dbReference>
<dbReference type="GO" id="GO:0009251">
    <property type="term" value="P:glucan catabolic process"/>
    <property type="evidence" value="ECO:0007669"/>
    <property type="project" value="TreeGrafter"/>
</dbReference>
<evidence type="ECO:0000256" key="4">
    <source>
        <dbReference type="SAM" id="SignalP"/>
    </source>
</evidence>
<organism evidence="6 7">
    <name type="scientific">Rubrivirga marina</name>
    <dbReference type="NCBI Taxonomy" id="1196024"/>
    <lineage>
        <taxon>Bacteria</taxon>
        <taxon>Pseudomonadati</taxon>
        <taxon>Rhodothermota</taxon>
        <taxon>Rhodothermia</taxon>
        <taxon>Rhodothermales</taxon>
        <taxon>Rubricoccaceae</taxon>
        <taxon>Rubrivirga</taxon>
    </lineage>
</organism>
<dbReference type="InterPro" id="IPR005084">
    <property type="entry name" value="CBM6"/>
</dbReference>
<evidence type="ECO:0000256" key="1">
    <source>
        <dbReference type="ARBA" id="ARBA00022729"/>
    </source>
</evidence>
<dbReference type="GO" id="GO:0008422">
    <property type="term" value="F:beta-glucosidase activity"/>
    <property type="evidence" value="ECO:0007669"/>
    <property type="project" value="TreeGrafter"/>
</dbReference>
<dbReference type="OrthoDB" id="9800955at2"/>
<evidence type="ECO:0000313" key="7">
    <source>
        <dbReference type="Proteomes" id="UP000216339"/>
    </source>
</evidence>
<dbReference type="AlphaFoldDB" id="A0A271J0V6"/>
<evidence type="ECO:0000256" key="3">
    <source>
        <dbReference type="ARBA" id="ARBA00023295"/>
    </source>
</evidence>
<feature type="signal peptide" evidence="4">
    <location>
        <begin position="1"/>
        <end position="17"/>
    </location>
</feature>
<dbReference type="Gene3D" id="2.60.120.260">
    <property type="entry name" value="Galactose-binding domain-like"/>
    <property type="match status" value="1"/>
</dbReference>
<reference evidence="6 7" key="1">
    <citation type="submission" date="2016-11" db="EMBL/GenBank/DDBJ databases">
        <title>Study of marine rhodopsin-containing bacteria.</title>
        <authorList>
            <person name="Yoshizawa S."/>
            <person name="Kumagai Y."/>
            <person name="Kogure K."/>
        </authorList>
    </citation>
    <scope>NUCLEOTIDE SEQUENCE [LARGE SCALE GENOMIC DNA]</scope>
    <source>
        <strain evidence="6 7">SAORIC-28</strain>
    </source>
</reference>
<accession>A0A271J0V6</accession>
<dbReference type="GO" id="GO:0030246">
    <property type="term" value="F:carbohydrate binding"/>
    <property type="evidence" value="ECO:0007669"/>
    <property type="project" value="InterPro"/>
</dbReference>
<dbReference type="InterPro" id="IPR026444">
    <property type="entry name" value="Secre_tail"/>
</dbReference>
<name>A0A271J0V6_9BACT</name>
<dbReference type="RefSeq" id="WP_095510802.1">
    <property type="nucleotide sequence ID" value="NZ_MQWD01000001.1"/>
</dbReference>
<dbReference type="Pfam" id="PF03422">
    <property type="entry name" value="CBM_6"/>
    <property type="match status" value="1"/>
</dbReference>
<keyword evidence="3" id="KW-0326">Glycosidase</keyword>
<dbReference type="InterPro" id="IPR017853">
    <property type="entry name" value="GH"/>
</dbReference>
<sequence length="655" mass="70998">MLRSLALVLLFAAPVLAQGDGFFRASDGQILDGSGEPVVIRGVGLGGWLVPEGYMLHISAPDGGSPRSIRAQIVDLIGEDGADEFFEVYRANYVEQKDIDQIAAWGYDHVRLPFHYLDFWDPETETIREEGFQIVDDLLAWCRPHGLEVVLDMHAAPGAQNAGNISDSDGTARLWTEPDPYQDWVVEIWTAIAERYADETLIMGYDLINEPVLPDGIPGSDLRDLYARLAEAIREVDPNHLLFIEGNFYATDFSALEEPVDDNMVYAFHKYWSSVGQPSIQYLLDLRAETGVPLWLGETGENSNPWFYAVRRLAEANGIGWNWWTHKKIETLSAPASAPFAPGYEALVRYWQGNGGRPSAEAARAALLAMANGLDLDRTTRNEGVIAALFDDSFGTTPRPFRTHRIPGTIHAVDYDLGDQGVAYSDADPWAISGTPGGGNTGGAYRNDGVDIERSTDPQGAAYNVGWVETLEWLRYTATVEEAGRYDVEIRVASGGTGGRLALDVDGASLGTVTVPGTGGWQSWRSVTLPGVAIPAGEHAIRVTVRSGEFNINQMRFIRVGDTAVEGEPAVLGVRIAPNPAVRSATLSLTLPASGDVSVVVFDALGRLAAVTEAGRLGAGEREIDLPLRGLAPGIYLVRVTVGDAAVTQQLVVHR</sequence>
<dbReference type="Pfam" id="PF00150">
    <property type="entry name" value="Cellulase"/>
    <property type="match status" value="1"/>
</dbReference>
<dbReference type="PROSITE" id="PS51175">
    <property type="entry name" value="CBM6"/>
    <property type="match status" value="1"/>
</dbReference>
<feature type="chain" id="PRO_5012583147" description="CBM6 domain-containing protein" evidence="4">
    <location>
        <begin position="18"/>
        <end position="655"/>
    </location>
</feature>
<evidence type="ECO:0000313" key="6">
    <source>
        <dbReference type="EMBL" id="PAP77136.1"/>
    </source>
</evidence>
<dbReference type="GO" id="GO:0009986">
    <property type="term" value="C:cell surface"/>
    <property type="evidence" value="ECO:0007669"/>
    <property type="project" value="TreeGrafter"/>
</dbReference>
<dbReference type="SUPFAM" id="SSF49785">
    <property type="entry name" value="Galactose-binding domain-like"/>
    <property type="match status" value="1"/>
</dbReference>
<dbReference type="EMBL" id="MQWD01000001">
    <property type="protein sequence ID" value="PAP77136.1"/>
    <property type="molecule type" value="Genomic_DNA"/>
</dbReference>
<proteinExistence type="predicted"/>
<evidence type="ECO:0000256" key="2">
    <source>
        <dbReference type="ARBA" id="ARBA00022801"/>
    </source>
</evidence>
<dbReference type="InterPro" id="IPR001547">
    <property type="entry name" value="Glyco_hydro_5"/>
</dbReference>
<dbReference type="NCBIfam" id="TIGR04183">
    <property type="entry name" value="Por_Secre_tail"/>
    <property type="match status" value="1"/>
</dbReference>
<dbReference type="PANTHER" id="PTHR31297">
    <property type="entry name" value="GLUCAN ENDO-1,6-BETA-GLUCOSIDASE B"/>
    <property type="match status" value="1"/>
</dbReference>